<dbReference type="EMBL" id="JAWZYT010002560">
    <property type="protein sequence ID" value="KAK4303606.1"/>
    <property type="molecule type" value="Genomic_DNA"/>
</dbReference>
<sequence>MCVVEVATEKGGAPGVMNLDKKRRRKLEHTLLKLLERPDAAILMSCSNQQYWFIKWSLLRKRLPEFTTAIDKTGKSCGFHPQAFTPKTTAPAPAKPAVPAPAPAKPAVPVPPKA</sequence>
<gene>
    <name evidence="2" type="ORF">Pmani_024388</name>
</gene>
<feature type="region of interest" description="Disordered" evidence="1">
    <location>
        <begin position="77"/>
        <end position="114"/>
    </location>
</feature>
<organism evidence="2 3">
    <name type="scientific">Petrolisthes manimaculis</name>
    <dbReference type="NCBI Taxonomy" id="1843537"/>
    <lineage>
        <taxon>Eukaryota</taxon>
        <taxon>Metazoa</taxon>
        <taxon>Ecdysozoa</taxon>
        <taxon>Arthropoda</taxon>
        <taxon>Crustacea</taxon>
        <taxon>Multicrustacea</taxon>
        <taxon>Malacostraca</taxon>
        <taxon>Eumalacostraca</taxon>
        <taxon>Eucarida</taxon>
        <taxon>Decapoda</taxon>
        <taxon>Pleocyemata</taxon>
        <taxon>Anomura</taxon>
        <taxon>Galatheoidea</taxon>
        <taxon>Porcellanidae</taxon>
        <taxon>Petrolisthes</taxon>
    </lineage>
</organism>
<comment type="caution">
    <text evidence="2">The sequence shown here is derived from an EMBL/GenBank/DDBJ whole genome shotgun (WGS) entry which is preliminary data.</text>
</comment>
<proteinExistence type="predicted"/>
<accession>A0AAE1U042</accession>
<reference evidence="2" key="1">
    <citation type="submission" date="2023-11" db="EMBL/GenBank/DDBJ databases">
        <title>Genome assemblies of two species of porcelain crab, Petrolisthes cinctipes and Petrolisthes manimaculis (Anomura: Porcellanidae).</title>
        <authorList>
            <person name="Angst P."/>
        </authorList>
    </citation>
    <scope>NUCLEOTIDE SEQUENCE</scope>
    <source>
        <strain evidence="2">PB745_02</strain>
        <tissue evidence="2">Gill</tissue>
    </source>
</reference>
<dbReference type="AlphaFoldDB" id="A0AAE1U042"/>
<feature type="compositionally biased region" description="Pro residues" evidence="1">
    <location>
        <begin position="93"/>
        <end position="114"/>
    </location>
</feature>
<name>A0AAE1U042_9EUCA</name>
<protein>
    <submittedName>
        <fullName evidence="2">Uncharacterized protein</fullName>
    </submittedName>
</protein>
<keyword evidence="3" id="KW-1185">Reference proteome</keyword>
<evidence type="ECO:0000313" key="2">
    <source>
        <dbReference type="EMBL" id="KAK4303606.1"/>
    </source>
</evidence>
<evidence type="ECO:0000313" key="3">
    <source>
        <dbReference type="Proteomes" id="UP001292094"/>
    </source>
</evidence>
<evidence type="ECO:0000256" key="1">
    <source>
        <dbReference type="SAM" id="MobiDB-lite"/>
    </source>
</evidence>
<dbReference type="Proteomes" id="UP001292094">
    <property type="component" value="Unassembled WGS sequence"/>
</dbReference>